<feature type="domain" description="RING-type" evidence="12">
    <location>
        <begin position="470"/>
        <end position="513"/>
    </location>
</feature>
<evidence type="ECO:0000256" key="1">
    <source>
        <dbReference type="ARBA" id="ARBA00004370"/>
    </source>
</evidence>
<protein>
    <recommendedName>
        <fullName evidence="12">RING-type domain-containing protein</fullName>
    </recommendedName>
</protein>
<sequence>MMSSSSSFKSVLLSTPLLLLLRFIPSSSAAILSYPPPKFETTVYTLTGAKTYLAQTAVFGKELSSNRTYNANLWLPPPDDMDFCNYPKPLENVTKADMVFLDTAPMALLVSRGNCSFDDKARVALELKNQLLSNLQFLFVMNNNQTDPNELVIMSTSASGYSKDLLDDMSYMLVSKTSGDAILQHIHTYAEATSQSPYLIGSDNNSSNSNWLFITAFRQYAPSSKNWNNGRNPARRTFRWLRFVLFSLLIISPCARAVYLWYSAGGRVMFRRTEDGRITGLMYVRPMPYWFASGQATNNNNNGDDDDPGNCNLTEQQVLELPEIEFKPGREDDDDDDNNKDDETKTQGESDDDIAGSSSSLSSSSPPVVVVDEEQAVPDVVEQQQQAPSVVRPVGNTSDNMNQTSTTTISHSTTDFVPSSEVSVSPTTTSSSDDVVVVIAAAPPEENDSDTKEVRPHQCETQIRTSCTMCSICIDDFEEGEKIRVLPRCGHGYHLECLKPWLTERQGCCPLCKTPVLGPEPSTSSSSEDGQQEDDVSSSSTAINTAPAAPITNETSSNTGGRGSTITTTTATDNNSNSECPA</sequence>
<keyword evidence="3" id="KW-0479">Metal-binding</keyword>
<evidence type="ECO:0000256" key="4">
    <source>
        <dbReference type="ARBA" id="ARBA00022771"/>
    </source>
</evidence>
<gene>
    <name evidence="13" type="ORF">GOCE00092_LOCUS2560</name>
</gene>
<reference evidence="13" key="1">
    <citation type="submission" date="2021-01" db="EMBL/GenBank/DDBJ databases">
        <authorList>
            <person name="Corre E."/>
            <person name="Pelletier E."/>
            <person name="Niang G."/>
            <person name="Scheremetjew M."/>
            <person name="Finn R."/>
            <person name="Kale V."/>
            <person name="Holt S."/>
            <person name="Cochrane G."/>
            <person name="Meng A."/>
            <person name="Brown T."/>
            <person name="Cohen L."/>
        </authorList>
    </citation>
    <scope>NUCLEOTIDE SEQUENCE</scope>
    <source>
        <strain evidence="13">CCMP 410</strain>
    </source>
</reference>
<dbReference type="GO" id="GO:0016020">
    <property type="term" value="C:membrane"/>
    <property type="evidence" value="ECO:0007669"/>
    <property type="project" value="UniProtKB-SubCell"/>
</dbReference>
<feature type="region of interest" description="Disordered" evidence="9">
    <location>
        <begin position="320"/>
        <end position="369"/>
    </location>
</feature>
<feature type="compositionally biased region" description="Low complexity" evidence="9">
    <location>
        <begin position="357"/>
        <end position="369"/>
    </location>
</feature>
<dbReference type="SUPFAM" id="SSF57850">
    <property type="entry name" value="RING/U-box"/>
    <property type="match status" value="1"/>
</dbReference>
<dbReference type="GO" id="GO:0008270">
    <property type="term" value="F:zinc ion binding"/>
    <property type="evidence" value="ECO:0007669"/>
    <property type="project" value="UniProtKB-KW"/>
</dbReference>
<evidence type="ECO:0000256" key="2">
    <source>
        <dbReference type="ARBA" id="ARBA00022692"/>
    </source>
</evidence>
<dbReference type="Gene3D" id="3.50.30.30">
    <property type="match status" value="1"/>
</dbReference>
<proteinExistence type="predicted"/>
<dbReference type="PROSITE" id="PS50089">
    <property type="entry name" value="ZF_RING_2"/>
    <property type="match status" value="1"/>
</dbReference>
<feature type="compositionally biased region" description="Low complexity" evidence="9">
    <location>
        <begin position="519"/>
        <end position="529"/>
    </location>
</feature>
<evidence type="ECO:0000256" key="5">
    <source>
        <dbReference type="ARBA" id="ARBA00022833"/>
    </source>
</evidence>
<keyword evidence="7 10" id="KW-0472">Membrane</keyword>
<evidence type="ECO:0000256" key="6">
    <source>
        <dbReference type="ARBA" id="ARBA00022989"/>
    </source>
</evidence>
<accession>A0A7S1Y311</accession>
<evidence type="ECO:0000256" key="9">
    <source>
        <dbReference type="SAM" id="MobiDB-lite"/>
    </source>
</evidence>
<keyword evidence="11" id="KW-0732">Signal</keyword>
<feature type="chain" id="PRO_5031377621" description="RING-type domain-containing protein" evidence="11">
    <location>
        <begin position="30"/>
        <end position="582"/>
    </location>
</feature>
<keyword evidence="5" id="KW-0862">Zinc</keyword>
<feature type="region of interest" description="Disordered" evidence="9">
    <location>
        <begin position="519"/>
        <end position="582"/>
    </location>
</feature>
<dbReference type="InterPro" id="IPR001841">
    <property type="entry name" value="Znf_RING"/>
</dbReference>
<dbReference type="SMART" id="SM00184">
    <property type="entry name" value="RING"/>
    <property type="match status" value="1"/>
</dbReference>
<feature type="signal peptide" evidence="11">
    <location>
        <begin position="1"/>
        <end position="29"/>
    </location>
</feature>
<feature type="region of interest" description="Disordered" evidence="9">
    <location>
        <begin position="381"/>
        <end position="430"/>
    </location>
</feature>
<evidence type="ECO:0000256" key="7">
    <source>
        <dbReference type="ARBA" id="ARBA00023136"/>
    </source>
</evidence>
<dbReference type="CDD" id="cd16454">
    <property type="entry name" value="RING-H2_PA-TM-RING"/>
    <property type="match status" value="1"/>
</dbReference>
<dbReference type="PANTHER" id="PTHR46539:SF1">
    <property type="entry name" value="E3 UBIQUITIN-PROTEIN LIGASE ATL42"/>
    <property type="match status" value="1"/>
</dbReference>
<dbReference type="EMBL" id="HBGK01004843">
    <property type="protein sequence ID" value="CAD9273652.1"/>
    <property type="molecule type" value="Transcribed_RNA"/>
</dbReference>
<dbReference type="Gene3D" id="3.30.40.10">
    <property type="entry name" value="Zinc/RING finger domain, C3HC4 (zinc finger)"/>
    <property type="match status" value="1"/>
</dbReference>
<feature type="compositionally biased region" description="Low complexity" evidence="9">
    <location>
        <begin position="404"/>
        <end position="430"/>
    </location>
</feature>
<evidence type="ECO:0000259" key="12">
    <source>
        <dbReference type="PROSITE" id="PS50089"/>
    </source>
</evidence>
<organism evidence="13">
    <name type="scientific">Grammatophora oceanica</name>
    <dbReference type="NCBI Taxonomy" id="210454"/>
    <lineage>
        <taxon>Eukaryota</taxon>
        <taxon>Sar</taxon>
        <taxon>Stramenopiles</taxon>
        <taxon>Ochrophyta</taxon>
        <taxon>Bacillariophyta</taxon>
        <taxon>Fragilariophyceae</taxon>
        <taxon>Fragilariophycidae</taxon>
        <taxon>Rhabdonematales</taxon>
        <taxon>Grammatophoraceae</taxon>
        <taxon>Grammatophora</taxon>
    </lineage>
</organism>
<evidence type="ECO:0000256" key="3">
    <source>
        <dbReference type="ARBA" id="ARBA00022723"/>
    </source>
</evidence>
<evidence type="ECO:0000313" key="13">
    <source>
        <dbReference type="EMBL" id="CAD9273652.1"/>
    </source>
</evidence>
<evidence type="ECO:0000256" key="8">
    <source>
        <dbReference type="PROSITE-ProRule" id="PRU00175"/>
    </source>
</evidence>
<feature type="compositionally biased region" description="Low complexity" evidence="9">
    <location>
        <begin position="537"/>
        <end position="582"/>
    </location>
</feature>
<keyword evidence="4 8" id="KW-0863">Zinc-finger</keyword>
<feature type="transmembrane region" description="Helical" evidence="10">
    <location>
        <begin position="240"/>
        <end position="262"/>
    </location>
</feature>
<dbReference type="AlphaFoldDB" id="A0A7S1Y311"/>
<dbReference type="PANTHER" id="PTHR46539">
    <property type="entry name" value="E3 UBIQUITIN-PROTEIN LIGASE ATL42"/>
    <property type="match status" value="1"/>
</dbReference>
<dbReference type="Pfam" id="PF13639">
    <property type="entry name" value="zf-RING_2"/>
    <property type="match status" value="1"/>
</dbReference>
<name>A0A7S1Y311_9STRA</name>
<comment type="subcellular location">
    <subcellularLocation>
        <location evidence="1">Membrane</location>
    </subcellularLocation>
</comment>
<feature type="compositionally biased region" description="Acidic residues" evidence="9">
    <location>
        <begin position="331"/>
        <end position="340"/>
    </location>
</feature>
<dbReference type="InterPro" id="IPR013083">
    <property type="entry name" value="Znf_RING/FYVE/PHD"/>
</dbReference>
<keyword evidence="6 10" id="KW-1133">Transmembrane helix</keyword>
<evidence type="ECO:0000256" key="11">
    <source>
        <dbReference type="SAM" id="SignalP"/>
    </source>
</evidence>
<evidence type="ECO:0000256" key="10">
    <source>
        <dbReference type="SAM" id="Phobius"/>
    </source>
</evidence>
<keyword evidence="2 10" id="KW-0812">Transmembrane</keyword>